<protein>
    <submittedName>
        <fullName evidence="1">Uncharacterized protein</fullName>
    </submittedName>
</protein>
<accession>A0A6C0JUY9</accession>
<evidence type="ECO:0000313" key="1">
    <source>
        <dbReference type="EMBL" id="QHU09183.1"/>
    </source>
</evidence>
<organism evidence="1">
    <name type="scientific">viral metagenome</name>
    <dbReference type="NCBI Taxonomy" id="1070528"/>
    <lineage>
        <taxon>unclassified sequences</taxon>
        <taxon>metagenomes</taxon>
        <taxon>organismal metagenomes</taxon>
    </lineage>
</organism>
<dbReference type="EMBL" id="MN740705">
    <property type="protein sequence ID" value="QHU09183.1"/>
    <property type="molecule type" value="Genomic_DNA"/>
</dbReference>
<dbReference type="AlphaFoldDB" id="A0A6C0JUY9"/>
<name>A0A6C0JUY9_9ZZZZ</name>
<sequence>MDYYSQFPGPSFTEAMSQLCKTDYSNELNQYIEKCIKGEIHEYGGLGSYTGWNVSVKPKMLQKIKHKIELREKAKKMLRKVFYNFQVYGTFLQLYKDIYYKPNGEYMKSIQPVYENIFKS</sequence>
<reference evidence="1" key="1">
    <citation type="journal article" date="2020" name="Nature">
        <title>Giant virus diversity and host interactions through global metagenomics.</title>
        <authorList>
            <person name="Schulz F."/>
            <person name="Roux S."/>
            <person name="Paez-Espino D."/>
            <person name="Jungbluth S."/>
            <person name="Walsh D.A."/>
            <person name="Denef V.J."/>
            <person name="McMahon K.D."/>
            <person name="Konstantinidis K.T."/>
            <person name="Eloe-Fadrosh E.A."/>
            <person name="Kyrpides N.C."/>
            <person name="Woyke T."/>
        </authorList>
    </citation>
    <scope>NUCLEOTIDE SEQUENCE</scope>
    <source>
        <strain evidence="1">GVMAG-S-1074260-58</strain>
    </source>
</reference>
<proteinExistence type="predicted"/>